<sequence>MKSAARAGLLVAAVASSLCLAPNALAVPTYARLYGVDCSNCHSMWGSLNVNGATFRLSGYRAMAGQDLPPLDKPIEIGKGGAVSLPGVFPISLITGVAIEYRREQRDAPAALRDPPGESGPITRAGSNFTVADASIFLSAPLGKHLSFFIEFPMFETKAWEFTPTGPGEARVAQHGNIQLPTETPVFEVAKFWWNNLLGSRAPRDSVNLLGGITQLPLAYPSGKVRLSVNQYLVYERRGLDYISPRRVDDLFTDPAISDRLFRLSEPQGLLEVNGMIVPGAPVDAVAKPQTPWLEYHVGGTTASNAASDGNLAKGVYGRFVGRWYGQALGVFGIWTPNLVDDAMISAATLTGPGGARIIKDGHFQSARVSAGPDATLSLAPFKIPVSLENNVLYSRESNPTGYGKEFAWWGGFHQLNYFPTKRSVVYARYDWILGDYFDDTGAGGDSKAHPREWDLIGGLQFLVLENLKLIGEYRHHEFDDRITGGSSTLKDDGFTVRAMTGF</sequence>
<accession>A0ABM7WZV0</accession>
<evidence type="ECO:0000313" key="2">
    <source>
        <dbReference type="EMBL" id="BDG05078.1"/>
    </source>
</evidence>
<evidence type="ECO:0000313" key="3">
    <source>
        <dbReference type="Proteomes" id="UP001162891"/>
    </source>
</evidence>
<dbReference type="Proteomes" id="UP001162891">
    <property type="component" value="Chromosome"/>
</dbReference>
<proteinExistence type="predicted"/>
<reference evidence="3" key="1">
    <citation type="journal article" date="2022" name="Int. J. Syst. Evol. Microbiol.">
        <title>Anaeromyxobacter oryzae sp. nov., Anaeromyxobacter diazotrophicus sp. nov. and Anaeromyxobacter paludicola sp. nov., isolated from paddy soils.</title>
        <authorList>
            <person name="Itoh H."/>
            <person name="Xu Z."/>
            <person name="Mise K."/>
            <person name="Masuda Y."/>
            <person name="Ushijima N."/>
            <person name="Hayakawa C."/>
            <person name="Shiratori Y."/>
            <person name="Senoo K."/>
        </authorList>
    </citation>
    <scope>NUCLEOTIDE SEQUENCE [LARGE SCALE GENOMIC DNA]</scope>
    <source>
        <strain evidence="3">Red232</strain>
    </source>
</reference>
<gene>
    <name evidence="2" type="ORF">AMOR_40740</name>
</gene>
<dbReference type="EMBL" id="AP025591">
    <property type="protein sequence ID" value="BDG05078.1"/>
    <property type="molecule type" value="Genomic_DNA"/>
</dbReference>
<protein>
    <recommendedName>
        <fullName evidence="4">Cytochrome c domain-containing protein</fullName>
    </recommendedName>
</protein>
<keyword evidence="3" id="KW-1185">Reference proteome</keyword>
<evidence type="ECO:0008006" key="4">
    <source>
        <dbReference type="Google" id="ProtNLM"/>
    </source>
</evidence>
<evidence type="ECO:0000256" key="1">
    <source>
        <dbReference type="SAM" id="SignalP"/>
    </source>
</evidence>
<feature type="signal peptide" evidence="1">
    <location>
        <begin position="1"/>
        <end position="26"/>
    </location>
</feature>
<keyword evidence="1" id="KW-0732">Signal</keyword>
<organism evidence="2 3">
    <name type="scientific">Anaeromyxobacter oryzae</name>
    <dbReference type="NCBI Taxonomy" id="2918170"/>
    <lineage>
        <taxon>Bacteria</taxon>
        <taxon>Pseudomonadati</taxon>
        <taxon>Myxococcota</taxon>
        <taxon>Myxococcia</taxon>
        <taxon>Myxococcales</taxon>
        <taxon>Cystobacterineae</taxon>
        <taxon>Anaeromyxobacteraceae</taxon>
        <taxon>Anaeromyxobacter</taxon>
    </lineage>
</organism>
<name>A0ABM7WZV0_9BACT</name>
<feature type="chain" id="PRO_5046059109" description="Cytochrome c domain-containing protein" evidence="1">
    <location>
        <begin position="27"/>
        <end position="503"/>
    </location>
</feature>